<evidence type="ECO:0000256" key="1">
    <source>
        <dbReference type="ARBA" id="ARBA00006547"/>
    </source>
</evidence>
<evidence type="ECO:0000256" key="2">
    <source>
        <dbReference type="RuleBase" id="RU003452"/>
    </source>
</evidence>
<dbReference type="Gene3D" id="3.30.2140.10">
    <property type="entry name" value="Arylamine N-acetyltransferase"/>
    <property type="match status" value="1"/>
</dbReference>
<evidence type="ECO:0000313" key="3">
    <source>
        <dbReference type="EMBL" id="GAM54079.1"/>
    </source>
</evidence>
<sequence length="263" mass="29600">MTPEQLKQYLNRVGLNDAPQVSESGLTTLQNAQHRRIPFENMDVAVGKKIELSEQAIFEKLITNNRGGYCFEVNSLMLRALEAFGFEAKPLLGRVHLAEQPSGRSHQVSLVTLDGKEWIVDVGFGSQTPRQPLPVVLNTELVTDMQTFRLIEDAQFGIMLQIKEQDAWLNLYSLDMAHVCSGDIEMGNHYTCTSPNSVFTYNCTAAMPNDKGIVTLLNSTLKIKTQHEVREITLEDEASYLNALKVHFGIELDVDFKDLARHF</sequence>
<dbReference type="PANTHER" id="PTHR11786">
    <property type="entry name" value="N-HYDROXYARYLAMINE O-ACETYLTRANSFERASE"/>
    <property type="match status" value="1"/>
</dbReference>
<dbReference type="InterPro" id="IPR038765">
    <property type="entry name" value="Papain-like_cys_pep_sf"/>
</dbReference>
<keyword evidence="3" id="KW-0012">Acyltransferase</keyword>
<dbReference type="GO" id="GO:0046990">
    <property type="term" value="F:N-hydroxyarylamine O-acetyltransferase activity"/>
    <property type="evidence" value="ECO:0007669"/>
    <property type="project" value="UniProtKB-EC"/>
</dbReference>
<organism evidence="3 4">
    <name type="scientific">Vibrio ishigakensis</name>
    <dbReference type="NCBI Taxonomy" id="1481914"/>
    <lineage>
        <taxon>Bacteria</taxon>
        <taxon>Pseudomonadati</taxon>
        <taxon>Pseudomonadota</taxon>
        <taxon>Gammaproteobacteria</taxon>
        <taxon>Vibrionales</taxon>
        <taxon>Vibrionaceae</taxon>
        <taxon>Vibrio</taxon>
    </lineage>
</organism>
<keyword evidence="3" id="KW-0808">Transferase</keyword>
<evidence type="ECO:0000313" key="4">
    <source>
        <dbReference type="Proteomes" id="UP000031671"/>
    </source>
</evidence>
<keyword evidence="4" id="KW-1185">Reference proteome</keyword>
<dbReference type="Gene3D" id="2.40.128.150">
    <property type="entry name" value="Cysteine proteinases"/>
    <property type="match status" value="1"/>
</dbReference>
<reference evidence="3 4" key="2">
    <citation type="submission" date="2015-01" db="EMBL/GenBank/DDBJ databases">
        <authorList>
            <consortium name="NBRP consortium"/>
            <person name="Sawabe T."/>
            <person name="Meirelles P."/>
            <person name="Feng G."/>
            <person name="Sayaka M."/>
            <person name="Hattori M."/>
            <person name="Ohkuma M."/>
        </authorList>
    </citation>
    <scope>NUCLEOTIDE SEQUENCE [LARGE SCALE GENOMIC DNA]</scope>
    <source>
        <strain evidence="4">JCM 19231</strain>
    </source>
</reference>
<name>A0A0B8NTL3_9VIBR</name>
<comment type="similarity">
    <text evidence="1 2">Belongs to the arylamine N-acetyltransferase family.</text>
</comment>
<reference evidence="3 4" key="1">
    <citation type="submission" date="2015-01" db="EMBL/GenBank/DDBJ databases">
        <title>Vibrio sp. C1 JCM 19231 whole genome shotgun sequence.</title>
        <authorList>
            <person name="Sawabe T."/>
            <person name="Meirelles P."/>
            <person name="Feng G."/>
            <person name="Sayaka M."/>
            <person name="Hattori M."/>
            <person name="Ohkuma M."/>
        </authorList>
    </citation>
    <scope>NUCLEOTIDE SEQUENCE [LARGE SCALE GENOMIC DNA]</scope>
    <source>
        <strain evidence="4">JCM 19231</strain>
    </source>
</reference>
<accession>A0A0B8NTL3</accession>
<dbReference type="PANTHER" id="PTHR11786:SF0">
    <property type="entry name" value="ARYLAMINE N-ACETYLTRANSFERASE 4-RELATED"/>
    <property type="match status" value="1"/>
</dbReference>
<gene>
    <name evidence="3" type="ORF">JCM19231_3599</name>
</gene>
<dbReference type="InterPro" id="IPR001447">
    <property type="entry name" value="Arylamine_N-AcTrfase"/>
</dbReference>
<dbReference type="Proteomes" id="UP000031671">
    <property type="component" value="Unassembled WGS sequence"/>
</dbReference>
<dbReference type="EMBL" id="BBRZ01000001">
    <property type="protein sequence ID" value="GAM54079.1"/>
    <property type="molecule type" value="Genomic_DNA"/>
</dbReference>
<protein>
    <submittedName>
        <fullName evidence="3">N-hydroxyarylamine O-acetyltransferase</fullName>
        <ecNumber evidence="3">2.3.1.118</ecNumber>
    </submittedName>
</protein>
<dbReference type="AlphaFoldDB" id="A0A0B8NTL3"/>
<comment type="caution">
    <text evidence="3">The sequence shown here is derived from an EMBL/GenBank/DDBJ whole genome shotgun (WGS) entry which is preliminary data.</text>
</comment>
<dbReference type="SUPFAM" id="SSF54001">
    <property type="entry name" value="Cysteine proteinases"/>
    <property type="match status" value="1"/>
</dbReference>
<proteinExistence type="inferred from homology"/>
<dbReference type="PRINTS" id="PR01543">
    <property type="entry name" value="ANATRNSFRASE"/>
</dbReference>
<dbReference type="RefSeq" id="WP_261836916.1">
    <property type="nucleotide sequence ID" value="NZ_AP024882.1"/>
</dbReference>
<dbReference type="EC" id="2.3.1.118" evidence="3"/>
<dbReference type="Pfam" id="PF00797">
    <property type="entry name" value="Acetyltransf_2"/>
    <property type="match status" value="1"/>
</dbReference>